<name>A0A844FYG3_9BACT</name>
<reference evidence="6 7" key="1">
    <citation type="submission" date="2019-08" db="EMBL/GenBank/DDBJ databases">
        <title>In-depth cultivation of the pig gut microbiome towards novel bacterial diversity and tailored functional studies.</title>
        <authorList>
            <person name="Wylensek D."/>
            <person name="Hitch T.C.A."/>
            <person name="Clavel T."/>
        </authorList>
    </citation>
    <scope>NUCLEOTIDE SEQUENCE [LARGE SCALE GENOMIC DNA]</scope>
    <source>
        <strain evidence="6 7">BBE-744-WT-12</strain>
    </source>
</reference>
<comment type="similarity">
    <text evidence="4">Belongs to the zinc-containing alcohol dehydrogenase family.</text>
</comment>
<dbReference type="EMBL" id="VUNS01000001">
    <property type="protein sequence ID" value="MST95774.1"/>
    <property type="molecule type" value="Genomic_DNA"/>
</dbReference>
<keyword evidence="7" id="KW-1185">Reference proteome</keyword>
<dbReference type="InterPro" id="IPR020843">
    <property type="entry name" value="ER"/>
</dbReference>
<dbReference type="SMART" id="SM00829">
    <property type="entry name" value="PKS_ER"/>
    <property type="match status" value="1"/>
</dbReference>
<dbReference type="PANTHER" id="PTHR43401:SF2">
    <property type="entry name" value="L-THREONINE 3-DEHYDROGENASE"/>
    <property type="match status" value="1"/>
</dbReference>
<comment type="caution">
    <text evidence="6">The sequence shown here is derived from an EMBL/GenBank/DDBJ whole genome shotgun (WGS) entry which is preliminary data.</text>
</comment>
<keyword evidence="3" id="KW-0560">Oxidoreductase</keyword>
<evidence type="ECO:0000256" key="1">
    <source>
        <dbReference type="ARBA" id="ARBA00022723"/>
    </source>
</evidence>
<gene>
    <name evidence="6" type="ORF">FYJ85_01775</name>
</gene>
<dbReference type="RefSeq" id="WP_154416803.1">
    <property type="nucleotide sequence ID" value="NZ_VUNS01000001.1"/>
</dbReference>
<dbReference type="GO" id="GO:0016616">
    <property type="term" value="F:oxidoreductase activity, acting on the CH-OH group of donors, NAD or NADP as acceptor"/>
    <property type="evidence" value="ECO:0007669"/>
    <property type="project" value="UniProtKB-ARBA"/>
</dbReference>
<evidence type="ECO:0000256" key="2">
    <source>
        <dbReference type="ARBA" id="ARBA00022833"/>
    </source>
</evidence>
<keyword evidence="1 4" id="KW-0479">Metal-binding</keyword>
<keyword evidence="2 4" id="KW-0862">Zinc</keyword>
<evidence type="ECO:0000256" key="4">
    <source>
        <dbReference type="RuleBase" id="RU361277"/>
    </source>
</evidence>
<evidence type="ECO:0000259" key="5">
    <source>
        <dbReference type="SMART" id="SM00829"/>
    </source>
</evidence>
<evidence type="ECO:0000313" key="7">
    <source>
        <dbReference type="Proteomes" id="UP000435649"/>
    </source>
</evidence>
<organism evidence="6 7">
    <name type="scientific">Victivallis lenta</name>
    <dbReference type="NCBI Taxonomy" id="2606640"/>
    <lineage>
        <taxon>Bacteria</taxon>
        <taxon>Pseudomonadati</taxon>
        <taxon>Lentisphaerota</taxon>
        <taxon>Lentisphaeria</taxon>
        <taxon>Victivallales</taxon>
        <taxon>Victivallaceae</taxon>
        <taxon>Victivallis</taxon>
    </lineage>
</organism>
<dbReference type="InterPro" id="IPR013154">
    <property type="entry name" value="ADH-like_N"/>
</dbReference>
<accession>A0A844FYG3</accession>
<dbReference type="InterPro" id="IPR002328">
    <property type="entry name" value="ADH_Zn_CS"/>
</dbReference>
<evidence type="ECO:0000313" key="6">
    <source>
        <dbReference type="EMBL" id="MST95774.1"/>
    </source>
</evidence>
<dbReference type="Proteomes" id="UP000435649">
    <property type="component" value="Unassembled WGS sequence"/>
</dbReference>
<comment type="cofactor">
    <cofactor evidence="4">
        <name>Zn(2+)</name>
        <dbReference type="ChEBI" id="CHEBI:29105"/>
    </cofactor>
</comment>
<evidence type="ECO:0000256" key="3">
    <source>
        <dbReference type="ARBA" id="ARBA00023002"/>
    </source>
</evidence>
<dbReference type="AlphaFoldDB" id="A0A844FYG3"/>
<sequence>MKSAFHTGVKEITIRETPVPTPGPGEYLVRIKACAICGSDTWWASPASDTEPVHGHESAGVIEACGPGATRYKVGDRVVCYAIRGCGSCENCRNGIPTRCASSQFVEGGFQEYSLFTADLLFPCPEGIDFVTASLLSDAIGVPLRGLRRLPPAPTDSVTVWGLGPLGLLQVLFLRARGVKQIIGLDTVEARRKKALELGADFVLDPAGCDVVAEVAKLCGGDGADKAYTFVRNAQATETAVRSTKKGAGICTFVGLEGNFNLPEWLERTMVWSFYFTPDEYSDNVRFLQEHRIDLRRVVSDVFPLDRIGEAFAKRFADREHSTKIVITMD</sequence>
<dbReference type="InterPro" id="IPR050129">
    <property type="entry name" value="Zn_alcohol_dh"/>
</dbReference>
<dbReference type="GO" id="GO:0008270">
    <property type="term" value="F:zinc ion binding"/>
    <property type="evidence" value="ECO:0007669"/>
    <property type="project" value="InterPro"/>
</dbReference>
<feature type="domain" description="Enoyl reductase (ER)" evidence="5">
    <location>
        <begin position="8"/>
        <end position="327"/>
    </location>
</feature>
<dbReference type="PROSITE" id="PS00059">
    <property type="entry name" value="ADH_ZINC"/>
    <property type="match status" value="1"/>
</dbReference>
<dbReference type="Pfam" id="PF08240">
    <property type="entry name" value="ADH_N"/>
    <property type="match status" value="1"/>
</dbReference>
<dbReference type="InterPro" id="IPR011032">
    <property type="entry name" value="GroES-like_sf"/>
</dbReference>
<dbReference type="Pfam" id="PF00107">
    <property type="entry name" value="ADH_zinc_N"/>
    <property type="match status" value="1"/>
</dbReference>
<dbReference type="SUPFAM" id="SSF51735">
    <property type="entry name" value="NAD(P)-binding Rossmann-fold domains"/>
    <property type="match status" value="1"/>
</dbReference>
<protein>
    <submittedName>
        <fullName evidence="6">Alcohol dehydrogenase catalytic domain-containing protein</fullName>
    </submittedName>
</protein>
<dbReference type="InterPro" id="IPR013149">
    <property type="entry name" value="ADH-like_C"/>
</dbReference>
<dbReference type="PANTHER" id="PTHR43401">
    <property type="entry name" value="L-THREONINE 3-DEHYDROGENASE"/>
    <property type="match status" value="1"/>
</dbReference>
<dbReference type="Gene3D" id="3.90.180.10">
    <property type="entry name" value="Medium-chain alcohol dehydrogenases, catalytic domain"/>
    <property type="match status" value="1"/>
</dbReference>
<dbReference type="SUPFAM" id="SSF50129">
    <property type="entry name" value="GroES-like"/>
    <property type="match status" value="1"/>
</dbReference>
<dbReference type="InterPro" id="IPR036291">
    <property type="entry name" value="NAD(P)-bd_dom_sf"/>
</dbReference>
<proteinExistence type="inferred from homology"/>